<name>A0A0H2R300_9AGAM</name>
<dbReference type="OrthoDB" id="540004at2759"/>
<dbReference type="InterPro" id="IPR024160">
    <property type="entry name" value="BIN3_SAM-bd_dom"/>
</dbReference>
<evidence type="ECO:0000256" key="1">
    <source>
        <dbReference type="ARBA" id="ARBA00008361"/>
    </source>
</evidence>
<dbReference type="Gene3D" id="3.40.50.150">
    <property type="entry name" value="Vaccinia Virus protein VP39"/>
    <property type="match status" value="1"/>
</dbReference>
<dbReference type="Proteomes" id="UP000053477">
    <property type="component" value="Unassembled WGS sequence"/>
</dbReference>
<feature type="domain" description="Bin3-type SAM" evidence="8">
    <location>
        <begin position="26"/>
        <end position="276"/>
    </location>
</feature>
<dbReference type="SUPFAM" id="SSF53335">
    <property type="entry name" value="S-adenosyl-L-methionine-dependent methyltransferases"/>
    <property type="match status" value="1"/>
</dbReference>
<keyword evidence="3 6" id="KW-0808">Transferase</keyword>
<dbReference type="PANTHER" id="PTHR12315:SF0">
    <property type="entry name" value="7SK SNRNA METHYLPHOSPHATE CAPPING ENZYME"/>
    <property type="match status" value="1"/>
</dbReference>
<evidence type="ECO:0000313" key="9">
    <source>
        <dbReference type="EMBL" id="KLO05722.1"/>
    </source>
</evidence>
<dbReference type="GO" id="GO:0032259">
    <property type="term" value="P:methylation"/>
    <property type="evidence" value="ECO:0007669"/>
    <property type="project" value="UniProtKB-KW"/>
</dbReference>
<evidence type="ECO:0000256" key="2">
    <source>
        <dbReference type="ARBA" id="ARBA00022603"/>
    </source>
</evidence>
<dbReference type="Pfam" id="PF06859">
    <property type="entry name" value="Bin3"/>
    <property type="match status" value="1"/>
</dbReference>
<evidence type="ECO:0000259" key="8">
    <source>
        <dbReference type="PROSITE" id="PS51515"/>
    </source>
</evidence>
<comment type="similarity">
    <text evidence="1 6">Belongs to the methyltransferase superfamily.</text>
</comment>
<reference evidence="9 10" key="1">
    <citation type="submission" date="2015-04" db="EMBL/GenBank/DDBJ databases">
        <title>Complete genome sequence of Schizopora paradoxa KUC8140, a cosmopolitan wood degrader in East Asia.</title>
        <authorList>
            <consortium name="DOE Joint Genome Institute"/>
            <person name="Min B."/>
            <person name="Park H."/>
            <person name="Jang Y."/>
            <person name="Kim J.-J."/>
            <person name="Kim K.H."/>
            <person name="Pangilinan J."/>
            <person name="Lipzen A."/>
            <person name="Riley R."/>
            <person name="Grigoriev I.V."/>
            <person name="Spatafora J.W."/>
            <person name="Choi I.-G."/>
        </authorList>
    </citation>
    <scope>NUCLEOTIDE SEQUENCE [LARGE SCALE GENOMIC DNA]</scope>
    <source>
        <strain evidence="9 10">KUC8140</strain>
    </source>
</reference>
<dbReference type="PANTHER" id="PTHR12315">
    <property type="entry name" value="BICOID-INTERACTING PROTEIN RELATED"/>
    <property type="match status" value="1"/>
</dbReference>
<keyword evidence="2 6" id="KW-0489">Methyltransferase</keyword>
<evidence type="ECO:0000256" key="6">
    <source>
        <dbReference type="RuleBase" id="RU367087"/>
    </source>
</evidence>
<evidence type="ECO:0000256" key="5">
    <source>
        <dbReference type="PROSITE-ProRule" id="PRU00848"/>
    </source>
</evidence>
<dbReference type="CDD" id="cd02440">
    <property type="entry name" value="AdoMet_MTases"/>
    <property type="match status" value="1"/>
</dbReference>
<dbReference type="GO" id="GO:0008171">
    <property type="term" value="F:O-methyltransferase activity"/>
    <property type="evidence" value="ECO:0007669"/>
    <property type="project" value="UniProtKB-UniRule"/>
</dbReference>
<dbReference type="GO" id="GO:0017069">
    <property type="term" value="F:snRNA binding"/>
    <property type="evidence" value="ECO:0007669"/>
    <property type="project" value="TreeGrafter"/>
</dbReference>
<evidence type="ECO:0000256" key="3">
    <source>
        <dbReference type="ARBA" id="ARBA00022679"/>
    </source>
</evidence>
<keyword evidence="4 5" id="KW-0949">S-adenosyl-L-methionine</keyword>
<feature type="region of interest" description="Disordered" evidence="7">
    <location>
        <begin position="278"/>
        <end position="298"/>
    </location>
</feature>
<dbReference type="InterPro" id="IPR010675">
    <property type="entry name" value="Bin3_C"/>
</dbReference>
<dbReference type="InParanoid" id="A0A0H2R300"/>
<dbReference type="PROSITE" id="PS51515">
    <property type="entry name" value="BIN3_SAM"/>
    <property type="match status" value="1"/>
</dbReference>
<proteinExistence type="inferred from homology"/>
<dbReference type="InterPro" id="IPR039772">
    <property type="entry name" value="Bin3-like"/>
</dbReference>
<dbReference type="EMBL" id="KQ086273">
    <property type="protein sequence ID" value="KLO05722.1"/>
    <property type="molecule type" value="Genomic_DNA"/>
</dbReference>
<organism evidence="9 10">
    <name type="scientific">Schizopora paradoxa</name>
    <dbReference type="NCBI Taxonomy" id="27342"/>
    <lineage>
        <taxon>Eukaryota</taxon>
        <taxon>Fungi</taxon>
        <taxon>Dikarya</taxon>
        <taxon>Basidiomycota</taxon>
        <taxon>Agaricomycotina</taxon>
        <taxon>Agaricomycetes</taxon>
        <taxon>Hymenochaetales</taxon>
        <taxon>Schizoporaceae</taxon>
        <taxon>Schizopora</taxon>
    </lineage>
</organism>
<accession>A0A0H2R300</accession>
<sequence length="298" mass="33943">MEQSNITVPIHGNYHGYYNKRQANRDLRLSLLPKDIFLDKRVLDIGCNEGLVSCEVAQSWGARETIGVDIDDFLIRAAWRRRRSLWSRQQPTQPVADERSSELSKGQNNDLEARSPYDYFPEAFEHIFGPLPITSVQDDSPSRHRFPHNVSFRTSDWLKDGTVEDRHGYDVILAFSITKWIHLNNGDDGIKTFFSKIFTTLRPGGVFILEPQEWTSYAKTKRMNPILKEKGKNLQLRPDDFSLILKEIGFVDEESLGESGEGGFRRPIVLYRKSSGCSNRAPVRGFPSPSIAKNSPGV</sequence>
<keyword evidence="10" id="KW-1185">Reference proteome</keyword>
<dbReference type="EC" id="2.1.1.-" evidence="6"/>
<dbReference type="AlphaFoldDB" id="A0A0H2R300"/>
<dbReference type="FunCoup" id="A0A0H2R300">
    <property type="interactions" value="18"/>
</dbReference>
<evidence type="ECO:0000256" key="7">
    <source>
        <dbReference type="SAM" id="MobiDB-lite"/>
    </source>
</evidence>
<evidence type="ECO:0000256" key="4">
    <source>
        <dbReference type="ARBA" id="ARBA00022691"/>
    </source>
</evidence>
<dbReference type="GO" id="GO:0040031">
    <property type="term" value="P:snRNA modification"/>
    <property type="evidence" value="ECO:0007669"/>
    <property type="project" value="TreeGrafter"/>
</dbReference>
<dbReference type="STRING" id="27342.A0A0H2R300"/>
<gene>
    <name evidence="9" type="ORF">SCHPADRAFT_838983</name>
</gene>
<dbReference type="InterPro" id="IPR029063">
    <property type="entry name" value="SAM-dependent_MTases_sf"/>
</dbReference>
<dbReference type="GO" id="GO:0008173">
    <property type="term" value="F:RNA methyltransferase activity"/>
    <property type="evidence" value="ECO:0007669"/>
    <property type="project" value="UniProtKB-UniRule"/>
</dbReference>
<feature type="region of interest" description="Disordered" evidence="7">
    <location>
        <begin position="90"/>
        <end position="110"/>
    </location>
</feature>
<evidence type="ECO:0000313" key="10">
    <source>
        <dbReference type="Proteomes" id="UP000053477"/>
    </source>
</evidence>
<protein>
    <recommendedName>
        <fullName evidence="6">RNA methyltransferase</fullName>
        <ecNumber evidence="6">2.1.1.-</ecNumber>
    </recommendedName>
</protein>